<dbReference type="Pfam" id="PF17891">
    <property type="entry name" value="FluMu_N"/>
    <property type="match status" value="1"/>
</dbReference>
<feature type="domain" description="Mu-like prophage FluMu N-terminal" evidence="2">
    <location>
        <begin position="30"/>
        <end position="73"/>
    </location>
</feature>
<evidence type="ECO:0000313" key="3">
    <source>
        <dbReference type="EMBL" id="SFM67114.1"/>
    </source>
</evidence>
<dbReference type="RefSeq" id="WP_074906207.1">
    <property type="nucleotide sequence ID" value="NZ_FOUB01000043.1"/>
</dbReference>
<feature type="region of interest" description="Disordered" evidence="1">
    <location>
        <begin position="1"/>
        <end position="20"/>
    </location>
</feature>
<sequence>MATKTEKTTEAENESSAKPKVKALRVRAFNDHFRRAGITFNKEEQIIKLIDLTTEQITQIKSEPMLAVSEIETDE</sequence>
<dbReference type="AlphaFoldDB" id="A0A1I4SRM6"/>
<evidence type="ECO:0000313" key="4">
    <source>
        <dbReference type="Proteomes" id="UP000183287"/>
    </source>
</evidence>
<dbReference type="Gene3D" id="3.40.5.80">
    <property type="match status" value="1"/>
</dbReference>
<evidence type="ECO:0000256" key="1">
    <source>
        <dbReference type="SAM" id="MobiDB-lite"/>
    </source>
</evidence>
<dbReference type="SUPFAM" id="SSF160059">
    <property type="entry name" value="PriA/YqbF domain"/>
    <property type="match status" value="1"/>
</dbReference>
<proteinExistence type="predicted"/>
<dbReference type="InterPro" id="IPR041227">
    <property type="entry name" value="FluMu_N"/>
</dbReference>
<feature type="compositionally biased region" description="Basic and acidic residues" evidence="1">
    <location>
        <begin position="1"/>
        <end position="10"/>
    </location>
</feature>
<organism evidence="3 4">
    <name type="scientific">Nitrosomonas communis</name>
    <dbReference type="NCBI Taxonomy" id="44574"/>
    <lineage>
        <taxon>Bacteria</taxon>
        <taxon>Pseudomonadati</taxon>
        <taxon>Pseudomonadota</taxon>
        <taxon>Betaproteobacteria</taxon>
        <taxon>Nitrosomonadales</taxon>
        <taxon>Nitrosomonadaceae</taxon>
        <taxon>Nitrosomonas</taxon>
    </lineage>
</organism>
<protein>
    <recommendedName>
        <fullName evidence="2">Mu-like prophage FluMu N-terminal domain-containing protein</fullName>
    </recommendedName>
</protein>
<accession>A0A1I4SRM6</accession>
<name>A0A1I4SRM6_9PROT</name>
<dbReference type="Proteomes" id="UP000183287">
    <property type="component" value="Unassembled WGS sequence"/>
</dbReference>
<gene>
    <name evidence="3" type="ORF">SAMN05421863_10436</name>
</gene>
<evidence type="ECO:0000259" key="2">
    <source>
        <dbReference type="Pfam" id="PF17891"/>
    </source>
</evidence>
<dbReference type="EMBL" id="FOUB01000043">
    <property type="protein sequence ID" value="SFM67114.1"/>
    <property type="molecule type" value="Genomic_DNA"/>
</dbReference>
<keyword evidence="4" id="KW-1185">Reference proteome</keyword>
<reference evidence="4" key="1">
    <citation type="submission" date="2016-10" db="EMBL/GenBank/DDBJ databases">
        <authorList>
            <person name="Varghese N."/>
            <person name="Submissions S."/>
        </authorList>
    </citation>
    <scope>NUCLEOTIDE SEQUENCE [LARGE SCALE GENOMIC DNA]</scope>
    <source>
        <strain evidence="4">Nm44</strain>
    </source>
</reference>